<organism evidence="2 3">
    <name type="scientific">Virgisporangium aurantiacum</name>
    <dbReference type="NCBI Taxonomy" id="175570"/>
    <lineage>
        <taxon>Bacteria</taxon>
        <taxon>Bacillati</taxon>
        <taxon>Actinomycetota</taxon>
        <taxon>Actinomycetes</taxon>
        <taxon>Micromonosporales</taxon>
        <taxon>Micromonosporaceae</taxon>
        <taxon>Virgisporangium</taxon>
    </lineage>
</organism>
<keyword evidence="1" id="KW-0732">Signal</keyword>
<feature type="chain" id="PRO_5035166808" evidence="1">
    <location>
        <begin position="32"/>
        <end position="146"/>
    </location>
</feature>
<sequence length="146" mass="16219">MTTRLRRAAGALLATFIASTGLFIATAPAEAATSCVFRMDSLTAENLLNDGGIDFVFLRFNNDFYPAGNDGVPFGEGDKFVPRPASVFGNPVQGVDSTGMRNWLIFDRFPTNYRIEGRKITCTDTLREVVYDDGDARYRLRYRLTA</sequence>
<name>A0A8J3Z2A1_9ACTN</name>
<feature type="signal peptide" evidence="1">
    <location>
        <begin position="1"/>
        <end position="31"/>
    </location>
</feature>
<protein>
    <submittedName>
        <fullName evidence="2">Uncharacterized protein</fullName>
    </submittedName>
</protein>
<evidence type="ECO:0000313" key="3">
    <source>
        <dbReference type="Proteomes" id="UP000612585"/>
    </source>
</evidence>
<dbReference type="RefSeq" id="WP_203991361.1">
    <property type="nucleotide sequence ID" value="NZ_BOPG01000013.1"/>
</dbReference>
<dbReference type="EMBL" id="BOPG01000013">
    <property type="protein sequence ID" value="GIJ55087.1"/>
    <property type="molecule type" value="Genomic_DNA"/>
</dbReference>
<accession>A0A8J3Z2A1</accession>
<proteinExistence type="predicted"/>
<dbReference type="Proteomes" id="UP000612585">
    <property type="component" value="Unassembled WGS sequence"/>
</dbReference>
<reference evidence="2" key="1">
    <citation type="submission" date="2021-01" db="EMBL/GenBank/DDBJ databases">
        <title>Whole genome shotgun sequence of Virgisporangium aurantiacum NBRC 16421.</title>
        <authorList>
            <person name="Komaki H."/>
            <person name="Tamura T."/>
        </authorList>
    </citation>
    <scope>NUCLEOTIDE SEQUENCE</scope>
    <source>
        <strain evidence="2">NBRC 16421</strain>
    </source>
</reference>
<evidence type="ECO:0000313" key="2">
    <source>
        <dbReference type="EMBL" id="GIJ55087.1"/>
    </source>
</evidence>
<gene>
    <name evidence="2" type="ORF">Vau01_026030</name>
</gene>
<comment type="caution">
    <text evidence="2">The sequence shown here is derived from an EMBL/GenBank/DDBJ whole genome shotgun (WGS) entry which is preliminary data.</text>
</comment>
<evidence type="ECO:0000256" key="1">
    <source>
        <dbReference type="SAM" id="SignalP"/>
    </source>
</evidence>
<dbReference type="AlphaFoldDB" id="A0A8J3Z2A1"/>
<keyword evidence="3" id="KW-1185">Reference proteome</keyword>